<reference evidence="1 2" key="1">
    <citation type="submission" date="2018-06" db="EMBL/GenBank/DDBJ databases">
        <title>The draft genome sequence of Crocinitomix sp. SM1701.</title>
        <authorList>
            <person name="Zhang X."/>
        </authorList>
    </citation>
    <scope>NUCLEOTIDE SEQUENCE [LARGE SCALE GENOMIC DNA]</scope>
    <source>
        <strain evidence="1 2">SM1701</strain>
    </source>
</reference>
<protein>
    <submittedName>
        <fullName evidence="1">Uncharacterized protein</fullName>
    </submittedName>
</protein>
<comment type="caution">
    <text evidence="1">The sequence shown here is derived from an EMBL/GenBank/DDBJ whole genome shotgun (WGS) entry which is preliminary data.</text>
</comment>
<keyword evidence="2" id="KW-1185">Reference proteome</keyword>
<sequence length="180" mass="20290">MLMAVFQNDTKTLVRIVQKYKMHLRLNILLIICVTCYSCNQKPNAVEQNISEILPVVLSKEVVKIAESKAYMGSAVGYSQTEPELWKVYKELKKKAKIEELVLLCEHVSPVVRCYAFQALVEGCYKETGELIELHADDSAKLDMSLGCLIEGTTVNDFFQSIVSEDSYILSGNKITIVEM</sequence>
<dbReference type="EMBL" id="QKSB01000004">
    <property type="protein sequence ID" value="PZE17179.1"/>
    <property type="molecule type" value="Genomic_DNA"/>
</dbReference>
<dbReference type="AlphaFoldDB" id="A0A2W1MYC4"/>
<gene>
    <name evidence="1" type="ORF">DNU06_07855</name>
</gene>
<accession>A0A2W1MYC4</accession>
<evidence type="ECO:0000313" key="1">
    <source>
        <dbReference type="EMBL" id="PZE17179.1"/>
    </source>
</evidence>
<organism evidence="1 2">
    <name type="scientific">Putridiphycobacter roseus</name>
    <dbReference type="NCBI Taxonomy" id="2219161"/>
    <lineage>
        <taxon>Bacteria</taxon>
        <taxon>Pseudomonadati</taxon>
        <taxon>Bacteroidota</taxon>
        <taxon>Flavobacteriia</taxon>
        <taxon>Flavobacteriales</taxon>
        <taxon>Crocinitomicaceae</taxon>
        <taxon>Putridiphycobacter</taxon>
    </lineage>
</organism>
<dbReference type="Proteomes" id="UP000249248">
    <property type="component" value="Unassembled WGS sequence"/>
</dbReference>
<proteinExistence type="predicted"/>
<evidence type="ECO:0000313" key="2">
    <source>
        <dbReference type="Proteomes" id="UP000249248"/>
    </source>
</evidence>
<name>A0A2W1MYC4_9FLAO</name>